<comment type="subcellular location">
    <subcellularLocation>
        <location evidence="1">Membrane</location>
        <topology evidence="1">Single-pass membrane protein</topology>
    </subcellularLocation>
</comment>
<evidence type="ECO:0000313" key="7">
    <source>
        <dbReference type="EMBL" id="UOB17158.1"/>
    </source>
</evidence>
<dbReference type="GO" id="GO:0009306">
    <property type="term" value="P:protein secretion"/>
    <property type="evidence" value="ECO:0007669"/>
    <property type="project" value="InterPro"/>
</dbReference>
<organism evidence="7 8">
    <name type="scientific">Abyssalbus ytuae</name>
    <dbReference type="NCBI Taxonomy" id="2926907"/>
    <lineage>
        <taxon>Bacteria</taxon>
        <taxon>Pseudomonadati</taxon>
        <taxon>Bacteroidota</taxon>
        <taxon>Flavobacteriia</taxon>
        <taxon>Flavobacteriales</taxon>
        <taxon>Flavobacteriaceae</taxon>
        <taxon>Abyssalbus</taxon>
    </lineage>
</organism>
<protein>
    <submittedName>
        <fullName evidence="7">Translocation/assembly module TamB</fullName>
    </submittedName>
</protein>
<name>A0A9E6ZSQ4_9FLAO</name>
<dbReference type="RefSeq" id="WP_255842431.1">
    <property type="nucleotide sequence ID" value="NZ_CP094358.1"/>
</dbReference>
<sequence>MLIFILFSLPVVQTTLGKKVTNYLNKQYDTNINVKKVGLSYSGDVLLKGVYVEDYKKDTLFNISELATSILNTKKLLDGKLEFGDIDIDGLLFKLKTYKGEKDTNLDVFVAKLEGTDTIRPPDYESSFLLTSSKVEIHNSRFKLIDENKKNSNVLNYRNLNVKGKDFKINGPNVDIKVEELSFVSEQGVVIENLSTNFGYTRTGMKFENLNVKSPKSEIHGNVQFSYKRENLQDFLNKVNVKANFTNSRVALDEVNILYNEFGSGKVVTFSSRVEGVLNKLQTRNLSLSSENTSIKGDYLFYNLFESKKPFKLEANINNISSNYYQLRALLPNLLGKSLPSSIAKLGQLHLKGESVITEEFIEAELDVNTNLGYCYTDIKISNIDNIDNASYKGFVSLENFQLGKFLNDETVGKATFDFDVDGKGFTQDNLNTEIIGKVCGLEYNNYNYKDVEVSGIVKDKLFDGTLHSKDPNFMVDFKGLADFSGELNHFNFIASVDHMDLRRLNFAARDTKSIFKGDIHMDMVGNNLDNLAGEITFENTQYSNQNDIYNFRDFNITSTFEGRERILEINSPDIITGYIKGKFYYKELGDLVQNSIGSIYTNYSPHKISPDQYVEFNLKIYNKIVDVFFPELRFGKNTFIKGSMRADDGDFKLTFKSPKINAYGNLLDNISILVDNKNPLFNTFIEVDKIDAGFYNIEDFNLINVTLQDTLFFRTEFKGGKNLDEIYNLNFYHTFNEDNKSVIGLKKSELGFKGNSWVINRNNNNKNRVVFNNTLDSLNIEEVVMNNGNEQIDLKGSIIGENEKDIQLRFKDVSLNKILPEIDSLQLSGVMNGDFNIIQKGNYLPSSNVNISNFKVNNFDFGTFKLGIVGDESLTKYSVDGIIEREEKDIISLFGEVNYAGKESELDLKAYLNEVELMPFSPLGEDVISNMRGYVTGDATITGSVNNPNINGKLLLFDAGIYVPYLNIDLDFESPATVNLFNQTFDFDNIQITDRKFNTSAVLDGTITHNTFSDWYLDLNIDTRGNRFLVLDTNENDNDLYYGSGFISGNSRIYGLTDELTIDVQGTTERGTSLKIPVNDVETIADASIINFINKNEEERAFEIRKISDFKGLEMQFDLDVTPDAEVEILLDEKTGSSLKGKGYGNLLIEINTNGKFRMWGDFLTTTGEYNFKYAGVIDKRFTVLPGGSINWEGDPLSADVDIQAMYTLYANPSALLDNAPITRKIETNVIVKLSESLLQPELDYEINFPTANSIINSELQYRLEDKNKRELQALSLLSQGMFIDEVNINQQALTGNLIETASSLVNQILNNGDGKFDVGLSYEQGDRNPNLDYQTEDRLGVTVSTQVSDRILINGKIGVPVGGVTETVVAGDVEVQILLNEEGSLSARIFNRENEIQQFFAQQQGYTQGVGLSYQVDFDTFGELLRKIFGKKEQKDQTEKNDQDNKKTLGDGLIIFSEKADSGD</sequence>
<evidence type="ECO:0000256" key="3">
    <source>
        <dbReference type="ARBA" id="ARBA00022989"/>
    </source>
</evidence>
<reference evidence="7" key="1">
    <citation type="submission" date="2022-03" db="EMBL/GenBank/DDBJ databases">
        <title>Description of Abyssus ytuae gen. nov., sp. nov., a novel member of the family Flavobacteriaceae isolated from the sediment of Mariana Trench.</title>
        <authorList>
            <person name="Zhang J."/>
            <person name="Xu X."/>
        </authorList>
    </citation>
    <scope>NUCLEOTIDE SEQUENCE</scope>
    <source>
        <strain evidence="7">MT3330</strain>
    </source>
</reference>
<dbReference type="Pfam" id="PF04357">
    <property type="entry name" value="TamB"/>
    <property type="match status" value="1"/>
</dbReference>
<dbReference type="EMBL" id="CP094358">
    <property type="protein sequence ID" value="UOB17158.1"/>
    <property type="molecule type" value="Genomic_DNA"/>
</dbReference>
<dbReference type="PANTHER" id="PTHR36985:SF1">
    <property type="entry name" value="TRANSLOCATION AND ASSEMBLY MODULE SUBUNIT TAMB"/>
    <property type="match status" value="1"/>
</dbReference>
<evidence type="ECO:0000256" key="4">
    <source>
        <dbReference type="ARBA" id="ARBA00023136"/>
    </source>
</evidence>
<dbReference type="KEGG" id="fbm:MQE35_15630"/>
<feature type="domain" description="Translocation and assembly module TamB C-terminal" evidence="6">
    <location>
        <begin position="993"/>
        <end position="1420"/>
    </location>
</feature>
<dbReference type="InterPro" id="IPR007452">
    <property type="entry name" value="TamB_C"/>
</dbReference>
<evidence type="ECO:0000256" key="1">
    <source>
        <dbReference type="ARBA" id="ARBA00004167"/>
    </source>
</evidence>
<accession>A0A9E6ZSQ4</accession>
<keyword evidence="4" id="KW-0472">Membrane</keyword>
<dbReference type="GO" id="GO:0005886">
    <property type="term" value="C:plasma membrane"/>
    <property type="evidence" value="ECO:0007669"/>
    <property type="project" value="InterPro"/>
</dbReference>
<evidence type="ECO:0000259" key="6">
    <source>
        <dbReference type="Pfam" id="PF04357"/>
    </source>
</evidence>
<gene>
    <name evidence="7" type="ORF">MQE35_15630</name>
</gene>
<dbReference type="Proteomes" id="UP000831290">
    <property type="component" value="Chromosome"/>
</dbReference>
<dbReference type="PANTHER" id="PTHR36985">
    <property type="entry name" value="TRANSLOCATION AND ASSEMBLY MODULE SUBUNIT TAMB"/>
    <property type="match status" value="1"/>
</dbReference>
<proteinExistence type="predicted"/>
<keyword evidence="2" id="KW-0812">Transmembrane</keyword>
<feature type="region of interest" description="Disordered" evidence="5">
    <location>
        <begin position="1434"/>
        <end position="1466"/>
    </location>
</feature>
<evidence type="ECO:0000313" key="8">
    <source>
        <dbReference type="Proteomes" id="UP000831290"/>
    </source>
</evidence>
<evidence type="ECO:0000256" key="2">
    <source>
        <dbReference type="ARBA" id="ARBA00022692"/>
    </source>
</evidence>
<evidence type="ECO:0000256" key="5">
    <source>
        <dbReference type="SAM" id="MobiDB-lite"/>
    </source>
</evidence>
<feature type="compositionally biased region" description="Basic and acidic residues" evidence="5">
    <location>
        <begin position="1434"/>
        <end position="1451"/>
    </location>
</feature>
<keyword evidence="3" id="KW-1133">Transmembrane helix</keyword>
<keyword evidence="8" id="KW-1185">Reference proteome</keyword>